<dbReference type="Pfam" id="PF24626">
    <property type="entry name" value="SH3_Tf2-1"/>
    <property type="match status" value="1"/>
</dbReference>
<keyword evidence="3" id="KW-1185">Reference proteome</keyword>
<feature type="non-terminal residue" evidence="2">
    <location>
        <position position="154"/>
    </location>
</feature>
<reference evidence="2" key="1">
    <citation type="submission" date="2023-08" db="EMBL/GenBank/DDBJ databases">
        <title>A de novo genome assembly of Solanum verrucosum Schlechtendal, a Mexican diploid species geographically isolated from the other diploid A-genome species in potato relatives.</title>
        <authorList>
            <person name="Hosaka K."/>
        </authorList>
    </citation>
    <scope>NUCLEOTIDE SEQUENCE</scope>
    <source>
        <tissue evidence="2">Young leaves</tissue>
    </source>
</reference>
<protein>
    <recommendedName>
        <fullName evidence="1">Tf2-1-like SH3-like domain-containing protein</fullName>
    </recommendedName>
</protein>
<dbReference type="Proteomes" id="UP001234989">
    <property type="component" value="Chromosome 10"/>
</dbReference>
<name>A0AAF0ZUM7_SOLVR</name>
<dbReference type="PANTHER" id="PTHR46148">
    <property type="entry name" value="CHROMO DOMAIN-CONTAINING PROTEIN"/>
    <property type="match status" value="1"/>
</dbReference>
<proteinExistence type="predicted"/>
<organism evidence="2 3">
    <name type="scientific">Solanum verrucosum</name>
    <dbReference type="NCBI Taxonomy" id="315347"/>
    <lineage>
        <taxon>Eukaryota</taxon>
        <taxon>Viridiplantae</taxon>
        <taxon>Streptophyta</taxon>
        <taxon>Embryophyta</taxon>
        <taxon>Tracheophyta</taxon>
        <taxon>Spermatophyta</taxon>
        <taxon>Magnoliopsida</taxon>
        <taxon>eudicotyledons</taxon>
        <taxon>Gunneridae</taxon>
        <taxon>Pentapetalae</taxon>
        <taxon>asterids</taxon>
        <taxon>lamiids</taxon>
        <taxon>Solanales</taxon>
        <taxon>Solanaceae</taxon>
        <taxon>Solanoideae</taxon>
        <taxon>Solaneae</taxon>
        <taxon>Solanum</taxon>
    </lineage>
</organism>
<dbReference type="AlphaFoldDB" id="A0AAF0ZUM7"/>
<dbReference type="InterPro" id="IPR056924">
    <property type="entry name" value="SH3_Tf2-1"/>
</dbReference>
<dbReference type="PANTHER" id="PTHR46148:SF60">
    <property type="entry name" value="CHROMO DOMAIN-CONTAINING PROTEIN"/>
    <property type="match status" value="1"/>
</dbReference>
<evidence type="ECO:0000313" key="3">
    <source>
        <dbReference type="Proteomes" id="UP001234989"/>
    </source>
</evidence>
<evidence type="ECO:0000259" key="1">
    <source>
        <dbReference type="Pfam" id="PF24626"/>
    </source>
</evidence>
<sequence length="154" mass="18586">MSRDRLQTTKSRYKSYGDRRWQPLRFLVCDRVFLCVTPMKGVMRFWRQGKLSPRYIGPFEIFGKLEYDAIELNDHLTFVEEQVAILARDVRRLGLRVILFVKVRWRHRPVYEATWEIEHYMREQLPSIFEPSCTFSFTFVDESPCYGRCCDDLQ</sequence>
<accession>A0AAF0ZUM7</accession>
<feature type="domain" description="Tf2-1-like SH3-like" evidence="1">
    <location>
        <begin position="30"/>
        <end position="69"/>
    </location>
</feature>
<evidence type="ECO:0000313" key="2">
    <source>
        <dbReference type="EMBL" id="WMV49985.1"/>
    </source>
</evidence>
<gene>
    <name evidence="2" type="ORF">MTR67_043370</name>
</gene>
<dbReference type="EMBL" id="CP133621">
    <property type="protein sequence ID" value="WMV49985.1"/>
    <property type="molecule type" value="Genomic_DNA"/>
</dbReference>